<keyword evidence="12 22" id="KW-0472">Membrane</keyword>
<dbReference type="InterPro" id="IPR001266">
    <property type="entry name" value="Ribosomal_eS19"/>
</dbReference>
<evidence type="ECO:0000256" key="22">
    <source>
        <dbReference type="SAM" id="Phobius"/>
    </source>
</evidence>
<dbReference type="InterPro" id="IPR007110">
    <property type="entry name" value="Ig-like_dom"/>
</dbReference>
<dbReference type="SMART" id="SM00077">
    <property type="entry name" value="ITAM"/>
    <property type="match status" value="1"/>
</dbReference>
<evidence type="ECO:0000256" key="10">
    <source>
        <dbReference type="ARBA" id="ARBA00022989"/>
    </source>
</evidence>
<dbReference type="Ensembl" id="ENSCAFT00000067930.2">
    <property type="protein sequence ID" value="ENSCAFP00000053606.1"/>
    <property type="gene ID" value="ENSCAFG00000004980.5"/>
</dbReference>
<evidence type="ECO:0000256" key="7">
    <source>
        <dbReference type="ARBA" id="ARBA00022729"/>
    </source>
</evidence>
<dbReference type="PANTHER" id="PTHR14334">
    <property type="entry name" value="B-CELL ANTIGEN RECEPTOR COMPLEX-ASSOCIATED PROTEIN"/>
    <property type="match status" value="1"/>
</dbReference>
<dbReference type="GO" id="GO:0005886">
    <property type="term" value="C:plasma membrane"/>
    <property type="evidence" value="ECO:0007669"/>
    <property type="project" value="UniProtKB-SubCell"/>
</dbReference>
<keyword evidence="10 22" id="KW-1133">Transmembrane helix</keyword>
<dbReference type="CDD" id="cd00096">
    <property type="entry name" value="Ig"/>
    <property type="match status" value="1"/>
</dbReference>
<evidence type="ECO:0000256" key="18">
    <source>
        <dbReference type="ARBA" id="ARBA00059989"/>
    </source>
</evidence>
<dbReference type="InterPro" id="IPR036388">
    <property type="entry name" value="WH-like_DNA-bd_sf"/>
</dbReference>
<keyword evidence="15" id="KW-0325">Glycoprotein</keyword>
<dbReference type="FunFam" id="2.60.40.10:FF:001852">
    <property type="entry name" value="B-cell antigen receptor complex-associated protein alpha chain"/>
    <property type="match status" value="1"/>
</dbReference>
<dbReference type="SUPFAM" id="SSF48726">
    <property type="entry name" value="Immunoglobulin"/>
    <property type="match status" value="1"/>
</dbReference>
<keyword evidence="11" id="KW-1064">Adaptive immunity</keyword>
<dbReference type="GO" id="GO:0004888">
    <property type="term" value="F:transmembrane signaling receptor activity"/>
    <property type="evidence" value="ECO:0007669"/>
    <property type="project" value="InterPro"/>
</dbReference>
<comment type="subunit">
    <text evidence="19">Heterodimer of alpha and beta chains; disulfide-linked. Part of the B-cell antigen receptor complex where the alpha/beta chain heterodimer is non-covalently associated with an antigen-specific membrane-bound surface immunoglobulin of two heavy chains and two light chains. Interacts through its phosphorylated ITAM domain with the SH2 domains of SYK which stimulates SYK autophosphorylation and activation. Also interacts, when phosphorylated on Tyr-207, with the SH2 domain of BLNK/SLP65, bringing BLNK into proximity with SYK and allowing SYK to phosphorylate BLNK which is necessary for trafficking of the BCR to late endosomes. Interacts with Src-family tyrosine kinases including FYN and LYN, increasing their activity.</text>
</comment>
<sequence>MLCILGHVGLPLTYSYAEQRGFGGRSLWRLLNRASIAVDPRSGKLKVPEWVDTVKLAKHKELAPYDENWFYTRAGPGSQALWVDGGPPSMTVSLGETARLQCLHNRSRLSSKLNITWWRVLQGNATWPDIFLSYGKGPNGELTIDTVNKSHMGMYRCQVEEKDLNQKILSSQQSCGTYLRVRERLPRPFLDMGEGTKNNIITAEGIILLFCAVVPGTLLLFRKRWQNMKFGVDAQDDYEDENLYEGLNLDDCSMYEDISRGLQGTYQDVGSLHIGDGDVQLEKP</sequence>
<protein>
    <recommendedName>
        <fullName evidence="20">B-cell antigen receptor complex-associated protein alpha chain</fullName>
    </recommendedName>
    <alternativeName>
        <fullName evidence="21">Ig-alpha</fullName>
    </alternativeName>
</protein>
<dbReference type="SUPFAM" id="SSF46785">
    <property type="entry name" value="Winged helix' DNA-binding domain"/>
    <property type="match status" value="1"/>
</dbReference>
<evidence type="ECO:0000256" key="20">
    <source>
        <dbReference type="ARBA" id="ARBA00074220"/>
    </source>
</evidence>
<keyword evidence="16" id="KW-0687">Ribonucleoprotein</keyword>
<evidence type="ECO:0000256" key="15">
    <source>
        <dbReference type="ARBA" id="ARBA00023180"/>
    </source>
</evidence>
<evidence type="ECO:0000256" key="8">
    <source>
        <dbReference type="ARBA" id="ARBA00022859"/>
    </source>
</evidence>
<dbReference type="GO" id="GO:0006412">
    <property type="term" value="P:translation"/>
    <property type="evidence" value="ECO:0007669"/>
    <property type="project" value="InterPro"/>
</dbReference>
<dbReference type="InterPro" id="IPR036179">
    <property type="entry name" value="Ig-like_dom_sf"/>
</dbReference>
<evidence type="ECO:0000256" key="17">
    <source>
        <dbReference type="ARBA" id="ARBA00023319"/>
    </source>
</evidence>
<dbReference type="PANTHER" id="PTHR14334:SF1">
    <property type="entry name" value="B-CELL ANTIGEN RECEPTOR COMPLEX-ASSOCIATED PROTEIN ALPHA CHAIN"/>
    <property type="match status" value="1"/>
</dbReference>
<evidence type="ECO:0000256" key="3">
    <source>
        <dbReference type="ARBA" id="ARBA00022475"/>
    </source>
</evidence>
<name>A0A8P0P372_CANLF</name>
<evidence type="ECO:0000256" key="13">
    <source>
        <dbReference type="ARBA" id="ARBA00023157"/>
    </source>
</evidence>
<dbReference type="SMART" id="SM01413">
    <property type="entry name" value="Ribosomal_S19e"/>
    <property type="match status" value="1"/>
</dbReference>
<evidence type="ECO:0000313" key="25">
    <source>
        <dbReference type="Proteomes" id="UP000002254"/>
    </source>
</evidence>
<dbReference type="OrthoDB" id="8915525at2759"/>
<dbReference type="Proteomes" id="UP000002254">
    <property type="component" value="Chromosome 1"/>
</dbReference>
<dbReference type="SMART" id="SM00409">
    <property type="entry name" value="IG"/>
    <property type="match status" value="1"/>
</dbReference>
<dbReference type="InterPro" id="IPR003110">
    <property type="entry name" value="Phos_immunorcpt_sig_ITAM"/>
</dbReference>
<reference evidence="24" key="2">
    <citation type="submission" date="2025-08" db="UniProtKB">
        <authorList>
            <consortium name="Ensembl"/>
        </authorList>
    </citation>
    <scope>IDENTIFICATION</scope>
</reference>
<dbReference type="GO" id="GO:0002250">
    <property type="term" value="P:adaptive immune response"/>
    <property type="evidence" value="ECO:0007669"/>
    <property type="project" value="UniProtKB-KW"/>
</dbReference>
<evidence type="ECO:0000256" key="2">
    <source>
        <dbReference type="ARBA" id="ARBA00010014"/>
    </source>
</evidence>
<dbReference type="Pfam" id="PF00047">
    <property type="entry name" value="ig"/>
    <property type="match status" value="1"/>
</dbReference>
<keyword evidence="8" id="KW-0391">Immunity</keyword>
<dbReference type="GO" id="GO:0005840">
    <property type="term" value="C:ribosome"/>
    <property type="evidence" value="ECO:0007669"/>
    <property type="project" value="UniProtKB-KW"/>
</dbReference>
<organism evidence="24 25">
    <name type="scientific">Canis lupus familiaris</name>
    <name type="common">Dog</name>
    <name type="synonym">Canis familiaris</name>
    <dbReference type="NCBI Taxonomy" id="9615"/>
    <lineage>
        <taxon>Eukaryota</taxon>
        <taxon>Metazoa</taxon>
        <taxon>Chordata</taxon>
        <taxon>Craniata</taxon>
        <taxon>Vertebrata</taxon>
        <taxon>Euteleostomi</taxon>
        <taxon>Mammalia</taxon>
        <taxon>Eutheria</taxon>
        <taxon>Laurasiatheria</taxon>
        <taxon>Carnivora</taxon>
        <taxon>Caniformia</taxon>
        <taxon>Canidae</taxon>
        <taxon>Canis</taxon>
    </lineage>
</organism>
<evidence type="ECO:0000256" key="12">
    <source>
        <dbReference type="ARBA" id="ARBA00023136"/>
    </source>
</evidence>
<proteinExistence type="inferred from homology"/>
<comment type="similarity">
    <text evidence="2">Belongs to the eukaryotic ribosomal protein eS19 family.</text>
</comment>
<keyword evidence="7" id="KW-0732">Signal</keyword>
<reference evidence="24 25" key="1">
    <citation type="journal article" date="2005" name="Nature">
        <title>Genome sequence, comparative analysis and haplotype structure of the domestic dog.</title>
        <authorList>
            <consortium name="Broad Sequencing Platform"/>
            <person name="Lindblad-Toh K."/>
            <person name="Wade C.M."/>
            <person name="Mikkelsen T.S."/>
            <person name="Karlsson E.K."/>
            <person name="Jaffe D.B."/>
            <person name="Kamal M."/>
            <person name="Clamp M."/>
            <person name="Chang J.L."/>
            <person name="Kulbokas E.J. III"/>
            <person name="Zody M.C."/>
            <person name="Mauceli E."/>
            <person name="Xie X."/>
            <person name="Breen M."/>
            <person name="Wayne R.K."/>
            <person name="Ostrander E.A."/>
            <person name="Ponting C.P."/>
            <person name="Galibert F."/>
            <person name="Smith D.R."/>
            <person name="DeJong P.J."/>
            <person name="Kirkness E."/>
            <person name="Alvarez P."/>
            <person name="Biagi T."/>
            <person name="Brockman W."/>
            <person name="Butler J."/>
            <person name="Chin C.W."/>
            <person name="Cook A."/>
            <person name="Cuff J."/>
            <person name="Daly M.J."/>
            <person name="DeCaprio D."/>
            <person name="Gnerre S."/>
            <person name="Grabherr M."/>
            <person name="Kellis M."/>
            <person name="Kleber M."/>
            <person name="Bardeleben C."/>
            <person name="Goodstadt L."/>
            <person name="Heger A."/>
            <person name="Hitte C."/>
            <person name="Kim L."/>
            <person name="Koepfli K.P."/>
            <person name="Parker H.G."/>
            <person name="Pollinger J.P."/>
            <person name="Searle S.M."/>
            <person name="Sutter N.B."/>
            <person name="Thomas R."/>
            <person name="Webber C."/>
            <person name="Baldwin J."/>
            <person name="Abebe A."/>
            <person name="Abouelleil A."/>
            <person name="Aftuck L."/>
            <person name="Ait-Zahra M."/>
            <person name="Aldredge T."/>
            <person name="Allen N."/>
            <person name="An P."/>
            <person name="Anderson S."/>
            <person name="Antoine C."/>
            <person name="Arachchi H."/>
            <person name="Aslam A."/>
            <person name="Ayotte L."/>
            <person name="Bachantsang P."/>
            <person name="Barry A."/>
            <person name="Bayul T."/>
            <person name="Benamara M."/>
            <person name="Berlin A."/>
            <person name="Bessette D."/>
            <person name="Blitshteyn B."/>
            <person name="Bloom T."/>
            <person name="Blye J."/>
            <person name="Boguslavskiy L."/>
            <person name="Bonnet C."/>
            <person name="Boukhgalter B."/>
            <person name="Brown A."/>
            <person name="Cahill P."/>
            <person name="Calixte N."/>
            <person name="Camarata J."/>
            <person name="Cheshatsang Y."/>
            <person name="Chu J."/>
            <person name="Citroen M."/>
            <person name="Collymore A."/>
            <person name="Cooke P."/>
            <person name="Dawoe T."/>
            <person name="Daza R."/>
            <person name="Decktor K."/>
            <person name="DeGray S."/>
            <person name="Dhargay N."/>
            <person name="Dooley K."/>
            <person name="Dooley K."/>
            <person name="Dorje P."/>
            <person name="Dorjee K."/>
            <person name="Dorris L."/>
            <person name="Duffey N."/>
            <person name="Dupes A."/>
            <person name="Egbiremolen O."/>
            <person name="Elong R."/>
            <person name="Falk J."/>
            <person name="Farina A."/>
            <person name="Faro S."/>
            <person name="Ferguson D."/>
            <person name="Ferreira P."/>
            <person name="Fisher S."/>
            <person name="FitzGerald M."/>
            <person name="Foley K."/>
            <person name="Foley C."/>
            <person name="Franke A."/>
            <person name="Friedrich D."/>
            <person name="Gage D."/>
            <person name="Garber M."/>
            <person name="Gearin G."/>
            <person name="Giannoukos G."/>
            <person name="Goode T."/>
            <person name="Goyette A."/>
            <person name="Graham J."/>
            <person name="Grandbois E."/>
            <person name="Gyaltsen K."/>
            <person name="Hafez N."/>
            <person name="Hagopian D."/>
            <person name="Hagos B."/>
            <person name="Hall J."/>
            <person name="Healy C."/>
            <person name="Hegarty R."/>
            <person name="Honan T."/>
            <person name="Horn A."/>
            <person name="Houde N."/>
            <person name="Hughes L."/>
            <person name="Hunnicutt L."/>
            <person name="Husby M."/>
            <person name="Jester B."/>
            <person name="Jones C."/>
            <person name="Kamat A."/>
            <person name="Kanga B."/>
            <person name="Kells C."/>
            <person name="Khazanovich D."/>
            <person name="Kieu A.C."/>
            <person name="Kisner P."/>
            <person name="Kumar M."/>
            <person name="Lance K."/>
            <person name="Landers T."/>
            <person name="Lara M."/>
            <person name="Lee W."/>
            <person name="Leger J.P."/>
            <person name="Lennon N."/>
            <person name="Leuper L."/>
            <person name="LeVine S."/>
            <person name="Liu J."/>
            <person name="Liu X."/>
            <person name="Lokyitsang Y."/>
            <person name="Lokyitsang T."/>
            <person name="Lui A."/>
            <person name="Macdonald J."/>
            <person name="Major J."/>
            <person name="Marabella R."/>
            <person name="Maru K."/>
            <person name="Matthews C."/>
            <person name="McDonough S."/>
            <person name="Mehta T."/>
            <person name="Meldrim J."/>
            <person name="Melnikov A."/>
            <person name="Meneus L."/>
            <person name="Mihalev A."/>
            <person name="Mihova T."/>
            <person name="Miller K."/>
            <person name="Mittelman R."/>
            <person name="Mlenga V."/>
            <person name="Mulrain L."/>
            <person name="Munson G."/>
            <person name="Navidi A."/>
            <person name="Naylor J."/>
            <person name="Nguyen T."/>
            <person name="Nguyen N."/>
            <person name="Nguyen C."/>
            <person name="Nguyen T."/>
            <person name="Nicol R."/>
            <person name="Norbu N."/>
            <person name="Norbu C."/>
            <person name="Novod N."/>
            <person name="Nyima T."/>
            <person name="Olandt P."/>
            <person name="O'Neill B."/>
            <person name="O'Neill K."/>
            <person name="Osman S."/>
            <person name="Oyono L."/>
            <person name="Patti C."/>
            <person name="Perrin D."/>
            <person name="Phunkhang P."/>
            <person name="Pierre F."/>
            <person name="Priest M."/>
            <person name="Rachupka A."/>
            <person name="Raghuraman S."/>
            <person name="Rameau R."/>
            <person name="Ray V."/>
            <person name="Raymond C."/>
            <person name="Rege F."/>
            <person name="Rise C."/>
            <person name="Rogers J."/>
            <person name="Rogov P."/>
            <person name="Sahalie J."/>
            <person name="Settipalli S."/>
            <person name="Sharpe T."/>
            <person name="Shea T."/>
            <person name="Sheehan M."/>
            <person name="Sherpa N."/>
            <person name="Shi J."/>
            <person name="Shih D."/>
            <person name="Sloan J."/>
            <person name="Smith C."/>
            <person name="Sparrow T."/>
            <person name="Stalker J."/>
            <person name="Stange-Thomann N."/>
            <person name="Stavropoulos S."/>
            <person name="Stone C."/>
            <person name="Stone S."/>
            <person name="Sykes S."/>
            <person name="Tchuinga P."/>
            <person name="Tenzing P."/>
            <person name="Tesfaye S."/>
            <person name="Thoulutsang D."/>
            <person name="Thoulutsang Y."/>
            <person name="Topham K."/>
            <person name="Topping I."/>
            <person name="Tsamla T."/>
            <person name="Vassiliev H."/>
            <person name="Venkataraman V."/>
            <person name="Vo A."/>
            <person name="Wangchuk T."/>
            <person name="Wangdi T."/>
            <person name="Weiand M."/>
            <person name="Wilkinson J."/>
            <person name="Wilson A."/>
            <person name="Yadav S."/>
            <person name="Yang S."/>
            <person name="Yang X."/>
            <person name="Young G."/>
            <person name="Yu Q."/>
            <person name="Zainoun J."/>
            <person name="Zembek L."/>
            <person name="Zimmer A."/>
            <person name="Lander E.S."/>
        </authorList>
    </citation>
    <scope>NUCLEOTIDE SEQUENCE [LARGE SCALE GENOMIC DNA]</scope>
    <source>
        <strain evidence="24">Boxer</strain>
    </source>
</reference>
<dbReference type="GO" id="GO:0007166">
    <property type="term" value="P:cell surface receptor signaling pathway"/>
    <property type="evidence" value="ECO:0007669"/>
    <property type="project" value="InterPro"/>
</dbReference>
<keyword evidence="17" id="KW-0393">Immunoglobulin domain</keyword>
<dbReference type="Pfam" id="PF01090">
    <property type="entry name" value="Ribosomal_S19e"/>
    <property type="match status" value="1"/>
</dbReference>
<keyword evidence="4" id="KW-0488">Methylation</keyword>
<keyword evidence="3" id="KW-1003">Cell membrane</keyword>
<dbReference type="InterPro" id="IPR003599">
    <property type="entry name" value="Ig_sub"/>
</dbReference>
<keyword evidence="9" id="KW-0689">Ribosomal protein</keyword>
<evidence type="ECO:0000256" key="1">
    <source>
        <dbReference type="ARBA" id="ARBA00004251"/>
    </source>
</evidence>
<comment type="subcellular location">
    <subcellularLocation>
        <location evidence="1">Cell membrane</location>
        <topology evidence="1">Single-pass type I membrane protein</topology>
    </subcellularLocation>
</comment>
<dbReference type="GO" id="GO:1990904">
    <property type="term" value="C:ribonucleoprotein complex"/>
    <property type="evidence" value="ECO:0007669"/>
    <property type="project" value="UniProtKB-KW"/>
</dbReference>
<dbReference type="AlphaFoldDB" id="A0A8P0P372"/>
<dbReference type="PROSITE" id="PS50835">
    <property type="entry name" value="IG_LIKE"/>
    <property type="match status" value="1"/>
</dbReference>
<evidence type="ECO:0000256" key="9">
    <source>
        <dbReference type="ARBA" id="ARBA00022980"/>
    </source>
</evidence>
<gene>
    <name evidence="24" type="primary">CD79A</name>
</gene>
<evidence type="ECO:0000256" key="5">
    <source>
        <dbReference type="ARBA" id="ARBA00022553"/>
    </source>
</evidence>
<evidence type="ECO:0000256" key="11">
    <source>
        <dbReference type="ARBA" id="ARBA00023130"/>
    </source>
</evidence>
<evidence type="ECO:0000256" key="14">
    <source>
        <dbReference type="ARBA" id="ARBA00023170"/>
    </source>
</evidence>
<keyword evidence="14" id="KW-0675">Receptor</keyword>
<feature type="transmembrane region" description="Helical" evidence="22">
    <location>
        <begin position="200"/>
        <end position="221"/>
    </location>
</feature>
<dbReference type="Gene3D" id="1.10.10.10">
    <property type="entry name" value="Winged helix-like DNA-binding domain superfamily/Winged helix DNA-binding domain"/>
    <property type="match status" value="1"/>
</dbReference>
<comment type="function">
    <text evidence="18">Required in cooperation with CD79B for initiation of the signal transduction cascade activated by binding of antigen to the B-cell antigen receptor complex (BCR) which leads to internalization of the complex, trafficking to late endosomes and antigen presentation. Also required for BCR surface expression and for efficient differentiation of pro- and pre-B-cells. Stimulates SYK autophosphorylation and activation. Binds to BLNK, bringing BLNK into proximity with SYK and allowing SYK to phosphorylate BLNK. Also interacts with and increases activity of some Src-family tyrosine kinases. Represses BCR signaling during development of immature B-cells.</text>
</comment>
<evidence type="ECO:0000256" key="19">
    <source>
        <dbReference type="ARBA" id="ARBA00062492"/>
    </source>
</evidence>
<keyword evidence="6 22" id="KW-0812">Transmembrane</keyword>
<evidence type="ECO:0000256" key="6">
    <source>
        <dbReference type="ARBA" id="ARBA00022692"/>
    </source>
</evidence>
<dbReference type="GO" id="GO:0003735">
    <property type="term" value="F:structural constituent of ribosome"/>
    <property type="evidence" value="ECO:0007669"/>
    <property type="project" value="InterPro"/>
</dbReference>
<accession>A0A8P0P372</accession>
<evidence type="ECO:0000256" key="16">
    <source>
        <dbReference type="ARBA" id="ARBA00023274"/>
    </source>
</evidence>
<evidence type="ECO:0000313" key="24">
    <source>
        <dbReference type="Ensembl" id="ENSCAFP00000053606.1"/>
    </source>
</evidence>
<dbReference type="InterPro" id="IPR036390">
    <property type="entry name" value="WH_DNA-bd_sf"/>
</dbReference>
<evidence type="ECO:0000256" key="21">
    <source>
        <dbReference type="ARBA" id="ARBA00079134"/>
    </source>
</evidence>
<evidence type="ECO:0000256" key="4">
    <source>
        <dbReference type="ARBA" id="ARBA00022481"/>
    </source>
</evidence>
<keyword evidence="13" id="KW-1015">Disulfide bond</keyword>
<keyword evidence="5" id="KW-0597">Phosphoprotein</keyword>
<evidence type="ECO:0000259" key="23">
    <source>
        <dbReference type="PROSITE" id="PS50835"/>
    </source>
</evidence>
<dbReference type="PROSITE" id="PS51055">
    <property type="entry name" value="ITAM_1"/>
    <property type="match status" value="1"/>
</dbReference>
<dbReference type="Pfam" id="PF02189">
    <property type="entry name" value="ITAM"/>
    <property type="match status" value="1"/>
</dbReference>
<feature type="domain" description="Ig-like" evidence="23">
    <location>
        <begin position="76"/>
        <end position="170"/>
    </location>
</feature>
<dbReference type="InterPro" id="IPR013151">
    <property type="entry name" value="Immunoglobulin_dom"/>
</dbReference>